<evidence type="ECO:0000256" key="5">
    <source>
        <dbReference type="RuleBase" id="RU000589"/>
    </source>
</evidence>
<feature type="domain" description="Pectinesterase catalytic" evidence="6">
    <location>
        <begin position="9"/>
        <end position="150"/>
    </location>
</feature>
<sequence length="338" mass="37835">MAEVWVGPEPYCDYSKIQEAVDALERTWNGTADESGDVNEHLDVLYIMPGVYEEAVKIYRSYLHIKGLGEVEIRMNTCARQKDASGQPIGTFATPTLFLGGRKIIMENITVTNSAGQGPEIGQALAVYAHCDEAVFRYCTFKGYQDTLFTGPLPPSTKEGKPFEGIPLREKHRICRQLYEYCVIEGTVDFIFGGAAAWFDHCQMISLPHYRGAEGYITAASTPQDQPYGYVLNRCYLSAQGDTGPVYLGRPWRPFAKTEFVNCRMESHLHPEGWHNWDRPENEATVIYKEWGTVSAIKNPVSRVGWAYVNSSGEGAPRREDVLAGSEFISKNSSGTDW</sequence>
<dbReference type="InterPro" id="IPR033131">
    <property type="entry name" value="Pectinesterase_Asp_AS"/>
</dbReference>
<protein>
    <recommendedName>
        <fullName evidence="5">Pectinesterase</fullName>
        <ecNumber evidence="5">3.1.1.11</ecNumber>
    </recommendedName>
</protein>
<dbReference type="PROSITE" id="PS00503">
    <property type="entry name" value="PECTINESTERASE_2"/>
    <property type="match status" value="1"/>
</dbReference>
<comment type="similarity">
    <text evidence="1">Belongs to the pectinesterase family.</text>
</comment>
<evidence type="ECO:0000256" key="2">
    <source>
        <dbReference type="ARBA" id="ARBA00022801"/>
    </source>
</evidence>
<evidence type="ECO:0000256" key="1">
    <source>
        <dbReference type="ARBA" id="ARBA00008891"/>
    </source>
</evidence>
<evidence type="ECO:0000313" key="8">
    <source>
        <dbReference type="Proteomes" id="UP001240171"/>
    </source>
</evidence>
<dbReference type="InterPro" id="IPR011050">
    <property type="entry name" value="Pectin_lyase_fold/virulence"/>
</dbReference>
<keyword evidence="3 5" id="KW-0063">Aspartyl esterase</keyword>
<proteinExistence type="inferred from homology"/>
<dbReference type="InterPro" id="IPR012334">
    <property type="entry name" value="Pectin_lyas_fold"/>
</dbReference>
<dbReference type="Proteomes" id="UP001240171">
    <property type="component" value="Unassembled WGS sequence"/>
</dbReference>
<gene>
    <name evidence="7" type="ORF">Q5741_03820</name>
</gene>
<feature type="active site" evidence="4">
    <location>
        <position position="189"/>
    </location>
</feature>
<comment type="catalytic activity">
    <reaction evidence="5">
        <text>[(1-&gt;4)-alpha-D-galacturonosyl methyl ester](n) + n H2O = [(1-&gt;4)-alpha-D-galacturonosyl](n) + n methanol + n H(+)</text>
        <dbReference type="Rhea" id="RHEA:22380"/>
        <dbReference type="Rhea" id="RHEA-COMP:14570"/>
        <dbReference type="Rhea" id="RHEA-COMP:14573"/>
        <dbReference type="ChEBI" id="CHEBI:15377"/>
        <dbReference type="ChEBI" id="CHEBI:15378"/>
        <dbReference type="ChEBI" id="CHEBI:17790"/>
        <dbReference type="ChEBI" id="CHEBI:140522"/>
        <dbReference type="ChEBI" id="CHEBI:140523"/>
        <dbReference type="EC" id="3.1.1.11"/>
    </reaction>
</comment>
<evidence type="ECO:0000256" key="4">
    <source>
        <dbReference type="PROSITE-ProRule" id="PRU10040"/>
    </source>
</evidence>
<comment type="caution">
    <text evidence="7">The sequence shown here is derived from an EMBL/GenBank/DDBJ whole genome shotgun (WGS) entry which is preliminary data.</text>
</comment>
<dbReference type="InterPro" id="IPR000070">
    <property type="entry name" value="Pectinesterase_cat"/>
</dbReference>
<dbReference type="PANTHER" id="PTHR31321">
    <property type="entry name" value="ACYL-COA THIOESTER HYDROLASE YBHC-RELATED"/>
    <property type="match status" value="1"/>
</dbReference>
<dbReference type="RefSeq" id="WP_305022744.1">
    <property type="nucleotide sequence ID" value="NZ_JAUQTB010000002.1"/>
</dbReference>
<evidence type="ECO:0000313" key="7">
    <source>
        <dbReference type="EMBL" id="MDO7905536.1"/>
    </source>
</evidence>
<dbReference type="Pfam" id="PF01095">
    <property type="entry name" value="Pectinesterase"/>
    <property type="match status" value="2"/>
</dbReference>
<keyword evidence="2 5" id="KW-0378">Hydrolase</keyword>
<organism evidence="7 8">
    <name type="scientific">Paenibacillus lacisoli</name>
    <dbReference type="NCBI Taxonomy" id="3064525"/>
    <lineage>
        <taxon>Bacteria</taxon>
        <taxon>Bacillati</taxon>
        <taxon>Bacillota</taxon>
        <taxon>Bacilli</taxon>
        <taxon>Bacillales</taxon>
        <taxon>Paenibacillaceae</taxon>
        <taxon>Paenibacillus</taxon>
    </lineage>
</organism>
<accession>A0ABT9C8I0</accession>
<evidence type="ECO:0000256" key="3">
    <source>
        <dbReference type="ARBA" id="ARBA00023085"/>
    </source>
</evidence>
<comment type="pathway">
    <text evidence="5">Glycan metabolism; pectin degradation; 2-dehydro-3-deoxy-D-gluconate from pectin: step 1/5.</text>
</comment>
<dbReference type="Gene3D" id="2.160.20.10">
    <property type="entry name" value="Single-stranded right-handed beta-helix, Pectin lyase-like"/>
    <property type="match status" value="1"/>
</dbReference>
<name>A0ABT9C8I0_9BACL</name>
<evidence type="ECO:0000259" key="6">
    <source>
        <dbReference type="Pfam" id="PF01095"/>
    </source>
</evidence>
<reference evidence="7 8" key="1">
    <citation type="submission" date="2023-07" db="EMBL/GenBank/DDBJ databases">
        <title>Paenibacillus sp. JX-17 nov. isolated from soil.</title>
        <authorList>
            <person name="Wan Y."/>
            <person name="Liu B."/>
        </authorList>
    </citation>
    <scope>NUCLEOTIDE SEQUENCE [LARGE SCALE GENOMIC DNA]</scope>
    <source>
        <strain evidence="7 8">JX-17</strain>
    </source>
</reference>
<keyword evidence="8" id="KW-1185">Reference proteome</keyword>
<dbReference type="PANTHER" id="PTHR31321:SF57">
    <property type="entry name" value="PECTINESTERASE 53-RELATED"/>
    <property type="match status" value="1"/>
</dbReference>
<dbReference type="SUPFAM" id="SSF51126">
    <property type="entry name" value="Pectin lyase-like"/>
    <property type="match status" value="1"/>
</dbReference>
<feature type="domain" description="Pectinesterase catalytic" evidence="6">
    <location>
        <begin position="175"/>
        <end position="310"/>
    </location>
</feature>
<dbReference type="EMBL" id="JAUQTB010000002">
    <property type="protein sequence ID" value="MDO7905536.1"/>
    <property type="molecule type" value="Genomic_DNA"/>
</dbReference>
<dbReference type="EC" id="3.1.1.11" evidence="5"/>